<accession>A0AAE1AYG4</accession>
<dbReference type="GO" id="GO:0030199">
    <property type="term" value="P:collagen fibril organization"/>
    <property type="evidence" value="ECO:0007669"/>
    <property type="project" value="TreeGrafter"/>
</dbReference>
<reference evidence="5" key="1">
    <citation type="journal article" date="2023" name="G3 (Bethesda)">
        <title>A reference genome for the long-term kleptoplast-retaining sea slug Elysia crispata morphotype clarki.</title>
        <authorList>
            <person name="Eastman K.E."/>
            <person name="Pendleton A.L."/>
            <person name="Shaikh M.A."/>
            <person name="Suttiyut T."/>
            <person name="Ogas R."/>
            <person name="Tomko P."/>
            <person name="Gavelis G."/>
            <person name="Widhalm J.R."/>
            <person name="Wisecaver J.H."/>
        </authorList>
    </citation>
    <scope>NUCLEOTIDE SEQUENCE</scope>
    <source>
        <strain evidence="5">ECLA1</strain>
    </source>
</reference>
<keyword evidence="6" id="KW-1185">Reference proteome</keyword>
<evidence type="ECO:0000256" key="2">
    <source>
        <dbReference type="ARBA" id="ARBA00008712"/>
    </source>
</evidence>
<dbReference type="PANTHER" id="PTHR15040">
    <property type="entry name" value="DERMATOPONTIN-RELATED"/>
    <property type="match status" value="1"/>
</dbReference>
<evidence type="ECO:0000256" key="1">
    <source>
        <dbReference type="ARBA" id="ARBA00004613"/>
    </source>
</evidence>
<dbReference type="Gene3D" id="3.40.50.1820">
    <property type="entry name" value="alpha/beta hydrolase"/>
    <property type="match status" value="1"/>
</dbReference>
<protein>
    <submittedName>
        <fullName evidence="5">Uncharacterized protein</fullName>
    </submittedName>
</protein>
<comment type="caution">
    <text evidence="5">The sequence shown here is derived from an EMBL/GenBank/DDBJ whole genome shotgun (WGS) entry which is preliminary data.</text>
</comment>
<evidence type="ECO:0000313" key="6">
    <source>
        <dbReference type="Proteomes" id="UP001283361"/>
    </source>
</evidence>
<dbReference type="GO" id="GO:0005615">
    <property type="term" value="C:extracellular space"/>
    <property type="evidence" value="ECO:0007669"/>
    <property type="project" value="TreeGrafter"/>
</dbReference>
<dbReference type="InterPro" id="IPR026645">
    <property type="entry name" value="Dermatopontin"/>
</dbReference>
<dbReference type="InterPro" id="IPR029058">
    <property type="entry name" value="AB_hydrolase_fold"/>
</dbReference>
<sequence>MKAAAVNDVTEPKPKATLARKNSRISVVKSCLLLGTILEVSEAPLYGNEESQTILSTAASCSSYCGSYDPSCSHRQTLKNIYSVHDNRREDRRWRFSCANGPGGCQVRDCHWTGYVNGWDAPMNFVCPANYVISGLQSYHDNRREDRLFKFKCCIHKGYITYSCSLTGYINSWDGVLNYNVPSGHVLTGVASIHDNHREDRLFQFFICRYGRRIVTGRSLGPITHWRHCQTQCLLAIFGSCAVQILGRRHVEPKYHRREDNLYLNVCRPTPRKRDQKQIDLLAGSSVLDLYDGSQLAGSAPYLRAVDPEVLTDQQWIVADKWFDIPIGSIVDGTFLPDHPAIILKAGDIKMINVVIGVDKNEGIY</sequence>
<evidence type="ECO:0000313" key="5">
    <source>
        <dbReference type="EMBL" id="KAK3795192.1"/>
    </source>
</evidence>
<proteinExistence type="inferred from homology"/>
<dbReference type="Proteomes" id="UP001283361">
    <property type="component" value="Unassembled WGS sequence"/>
</dbReference>
<comment type="subcellular location">
    <subcellularLocation>
        <location evidence="1">Secreted</location>
    </subcellularLocation>
</comment>
<evidence type="ECO:0000256" key="3">
    <source>
        <dbReference type="ARBA" id="ARBA00022525"/>
    </source>
</evidence>
<dbReference type="SUPFAM" id="SSF53474">
    <property type="entry name" value="alpha/beta-Hydrolases"/>
    <property type="match status" value="1"/>
</dbReference>
<organism evidence="5 6">
    <name type="scientific">Elysia crispata</name>
    <name type="common">lettuce slug</name>
    <dbReference type="NCBI Taxonomy" id="231223"/>
    <lineage>
        <taxon>Eukaryota</taxon>
        <taxon>Metazoa</taxon>
        <taxon>Spiralia</taxon>
        <taxon>Lophotrochozoa</taxon>
        <taxon>Mollusca</taxon>
        <taxon>Gastropoda</taxon>
        <taxon>Heterobranchia</taxon>
        <taxon>Euthyneura</taxon>
        <taxon>Panpulmonata</taxon>
        <taxon>Sacoglossa</taxon>
        <taxon>Placobranchoidea</taxon>
        <taxon>Plakobranchidae</taxon>
        <taxon>Elysia</taxon>
    </lineage>
</organism>
<dbReference type="Pfam" id="PF14704">
    <property type="entry name" value="DERM"/>
    <property type="match status" value="1"/>
</dbReference>
<dbReference type="GO" id="GO:0031012">
    <property type="term" value="C:extracellular matrix"/>
    <property type="evidence" value="ECO:0007669"/>
    <property type="project" value="TreeGrafter"/>
</dbReference>
<keyword evidence="3" id="KW-0964">Secreted</keyword>
<dbReference type="EMBL" id="JAWDGP010001077">
    <property type="protein sequence ID" value="KAK3795192.1"/>
    <property type="molecule type" value="Genomic_DNA"/>
</dbReference>
<keyword evidence="4" id="KW-1015">Disulfide bond</keyword>
<dbReference type="AlphaFoldDB" id="A0AAE1AYG4"/>
<name>A0AAE1AYG4_9GAST</name>
<gene>
    <name evidence="5" type="ORF">RRG08_056255</name>
</gene>
<comment type="similarity">
    <text evidence="2">Belongs to the dermatopontin family.</text>
</comment>
<dbReference type="PANTHER" id="PTHR15040:SF1">
    <property type="entry name" value="DERMATOPONTIN-LIKE ISOFORM X1"/>
    <property type="match status" value="1"/>
</dbReference>
<evidence type="ECO:0000256" key="4">
    <source>
        <dbReference type="ARBA" id="ARBA00023157"/>
    </source>
</evidence>